<dbReference type="AlphaFoldDB" id="A0A6L2NV79"/>
<feature type="domain" description="Reverse transcriptase Ty1/copia-type" evidence="1">
    <location>
        <begin position="466"/>
        <end position="613"/>
    </location>
</feature>
<dbReference type="Pfam" id="PF07727">
    <property type="entry name" value="RVT_2"/>
    <property type="match status" value="2"/>
</dbReference>
<evidence type="ECO:0000259" key="1">
    <source>
        <dbReference type="Pfam" id="PF07727"/>
    </source>
</evidence>
<sequence length="708" mass="81140">MDLLSSTSDASKGSASIVDSTQKFLMGTGSKRKGLYFFDEAKQTGEAFSISEHKTDSIGEISHLDVWGPYRITSKDGFRKTNTQSPNVSTLDVAARTKKTIESISITYEIDTFCNTSSRKDLGSEKYETETNALEGIQIIENNEHDYESEGEDIESFGHTFKSPDTTIGQSVRRTSRKTTMPSKYNDYVLSKGVKYSIDKVVNYSNLSYQNIIFFTSLNKIKELTSYSEGAKDSRKTNTQSPNVSTLDVAARTKKTIESISITYEIDTFCNTSSRKDLGSEKYETETNALEGIQIIENNEHDYESEGEDIESFGHTFKSPDTTIGQSVRRTSRKTTMPSKYNDYVLSKGVKYSIDKVVNYSNLSYQNIIFFTSLNKIKELTSYSEGAKDSRWVEAMNLEMEPFNRNRTWEVTDLPTDRKPIGSKWVFKVKYKSNGEVERFKAKLVAKGFNQRQSIDCKETFFPFGENDEDEYKTLPEGYSDKGDKRVCKLVKSLYELKQAPRKWNEKLTYVLLADGFVQNLNDFSLFIKNDKDVMLILLVYVDDIIVTGKSTNLNNFWEQNFLLKDLGKLMYFLGIEVWDTENGICQTRWKYCIELFFEFGMLGCKPCSTPIELNPDNKMVISKYGDDECLTGFTHYQKLFGKIIYLIVTRPDISYDVDCLSQVMHSPMKSNMRLAFRVRRYLKKEPGLGITFCKSRDTDIRVFVDSY</sequence>
<organism evidence="2">
    <name type="scientific">Tanacetum cinerariifolium</name>
    <name type="common">Dalmatian daisy</name>
    <name type="synonym">Chrysanthemum cinerariifolium</name>
    <dbReference type="NCBI Taxonomy" id="118510"/>
    <lineage>
        <taxon>Eukaryota</taxon>
        <taxon>Viridiplantae</taxon>
        <taxon>Streptophyta</taxon>
        <taxon>Embryophyta</taxon>
        <taxon>Tracheophyta</taxon>
        <taxon>Spermatophyta</taxon>
        <taxon>Magnoliopsida</taxon>
        <taxon>eudicotyledons</taxon>
        <taxon>Gunneridae</taxon>
        <taxon>Pentapetalae</taxon>
        <taxon>asterids</taxon>
        <taxon>campanulids</taxon>
        <taxon>Asterales</taxon>
        <taxon>Asteraceae</taxon>
        <taxon>Asteroideae</taxon>
        <taxon>Anthemideae</taxon>
        <taxon>Anthemidinae</taxon>
        <taxon>Tanacetum</taxon>
    </lineage>
</organism>
<dbReference type="SUPFAM" id="SSF56672">
    <property type="entry name" value="DNA/RNA polymerases"/>
    <property type="match status" value="1"/>
</dbReference>
<dbReference type="PANTHER" id="PTHR11439:SF511">
    <property type="match status" value="1"/>
</dbReference>
<accession>A0A6L2NV79</accession>
<feature type="domain" description="Reverse transcriptase Ty1/copia-type" evidence="1">
    <location>
        <begin position="406"/>
        <end position="464"/>
    </location>
</feature>
<protein>
    <submittedName>
        <fullName evidence="2">Ribonuclease H-like domain-containing protein</fullName>
    </submittedName>
</protein>
<comment type="caution">
    <text evidence="2">The sequence shown here is derived from an EMBL/GenBank/DDBJ whole genome shotgun (WGS) entry which is preliminary data.</text>
</comment>
<gene>
    <name evidence="2" type="ORF">Tci_060432</name>
</gene>
<dbReference type="PANTHER" id="PTHR11439">
    <property type="entry name" value="GAG-POL-RELATED RETROTRANSPOSON"/>
    <property type="match status" value="1"/>
</dbReference>
<evidence type="ECO:0000313" key="2">
    <source>
        <dbReference type="EMBL" id="GEU88454.1"/>
    </source>
</evidence>
<name>A0A6L2NV79_TANCI</name>
<proteinExistence type="predicted"/>
<dbReference type="InterPro" id="IPR013103">
    <property type="entry name" value="RVT_2"/>
</dbReference>
<reference evidence="2" key="1">
    <citation type="journal article" date="2019" name="Sci. Rep.">
        <title>Draft genome of Tanacetum cinerariifolium, the natural source of mosquito coil.</title>
        <authorList>
            <person name="Yamashiro T."/>
            <person name="Shiraishi A."/>
            <person name="Satake H."/>
            <person name="Nakayama K."/>
        </authorList>
    </citation>
    <scope>NUCLEOTIDE SEQUENCE</scope>
</reference>
<dbReference type="EMBL" id="BKCJ010009754">
    <property type="protein sequence ID" value="GEU88454.1"/>
    <property type="molecule type" value="Genomic_DNA"/>
</dbReference>
<dbReference type="InterPro" id="IPR043502">
    <property type="entry name" value="DNA/RNA_pol_sf"/>
</dbReference>